<dbReference type="GO" id="GO:0006457">
    <property type="term" value="P:protein folding"/>
    <property type="evidence" value="ECO:0000318"/>
    <property type="project" value="GO_Central"/>
</dbReference>
<dbReference type="PANTHER" id="PTHR22897:SF8">
    <property type="entry name" value="SULFHYDRYL OXIDASE"/>
    <property type="match status" value="1"/>
</dbReference>
<dbReference type="PANTHER" id="PTHR22897">
    <property type="entry name" value="QUIESCIN Q6-RELATED SULFHYDRYL OXIDASE"/>
    <property type="match status" value="1"/>
</dbReference>
<dbReference type="InterPro" id="IPR040986">
    <property type="entry name" value="QSOX_FAD-bd_dom"/>
</dbReference>
<feature type="domain" description="Thioredoxin" evidence="14">
    <location>
        <begin position="10"/>
        <end position="151"/>
    </location>
</feature>
<dbReference type="Pfam" id="PF18108">
    <property type="entry name" value="QSOX_Trx1"/>
    <property type="match status" value="1"/>
</dbReference>
<organism evidence="15 16">
    <name type="scientific">Strongylocentrotus purpuratus</name>
    <name type="common">Purple sea urchin</name>
    <dbReference type="NCBI Taxonomy" id="7668"/>
    <lineage>
        <taxon>Eukaryota</taxon>
        <taxon>Metazoa</taxon>
        <taxon>Echinodermata</taxon>
        <taxon>Eleutherozoa</taxon>
        <taxon>Echinozoa</taxon>
        <taxon>Echinoidea</taxon>
        <taxon>Euechinoidea</taxon>
        <taxon>Echinacea</taxon>
        <taxon>Camarodonta</taxon>
        <taxon>Echinidea</taxon>
        <taxon>Strongylocentrotidae</taxon>
        <taxon>Strongylocentrotus</taxon>
    </lineage>
</organism>
<keyword evidence="5 10" id="KW-0274">FAD</keyword>
<accession>A0A7M7PQ88</accession>
<keyword evidence="8" id="KW-0325">Glycoprotein</keyword>
<dbReference type="GO" id="GO:0016971">
    <property type="term" value="F:flavin-dependent sulfhydryl oxidase activity"/>
    <property type="evidence" value="ECO:0000318"/>
    <property type="project" value="GO_Central"/>
</dbReference>
<comment type="similarity">
    <text evidence="2 10">Belongs to the quiescin-sulfhydryl oxidase (QSOX) family.</text>
</comment>
<evidence type="ECO:0000256" key="12">
    <source>
        <dbReference type="SAM" id="SignalP"/>
    </source>
</evidence>
<protein>
    <recommendedName>
        <fullName evidence="10">Sulfhydryl oxidase</fullName>
        <ecNumber evidence="10">1.8.3.2</ecNumber>
    </recommendedName>
</protein>
<dbReference type="EnsemblMetazoa" id="XM_030997823">
    <property type="protein sequence ID" value="XP_030853683"/>
    <property type="gene ID" value="LOC575261"/>
</dbReference>
<dbReference type="GeneID" id="575261"/>
<evidence type="ECO:0000256" key="5">
    <source>
        <dbReference type="ARBA" id="ARBA00022827"/>
    </source>
</evidence>
<evidence type="ECO:0000256" key="7">
    <source>
        <dbReference type="ARBA" id="ARBA00023157"/>
    </source>
</evidence>
<keyword evidence="10" id="KW-0812">Transmembrane</keyword>
<dbReference type="OrthoDB" id="59470at2759"/>
<feature type="domain" description="ERV/ALR sulfhydryl oxidase" evidence="13">
    <location>
        <begin position="572"/>
        <end position="677"/>
    </location>
</feature>
<reference evidence="16" key="1">
    <citation type="submission" date="2015-02" db="EMBL/GenBank/DDBJ databases">
        <title>Genome sequencing for Strongylocentrotus purpuratus.</title>
        <authorList>
            <person name="Murali S."/>
            <person name="Liu Y."/>
            <person name="Vee V."/>
            <person name="English A."/>
            <person name="Wang M."/>
            <person name="Skinner E."/>
            <person name="Han Y."/>
            <person name="Muzny D.M."/>
            <person name="Worley K.C."/>
            <person name="Gibbs R.A."/>
        </authorList>
    </citation>
    <scope>NUCLEOTIDE SEQUENCE</scope>
</reference>
<dbReference type="InterPro" id="IPR042568">
    <property type="entry name" value="QSOX_FAD-bd_sf"/>
</dbReference>
<dbReference type="EC" id="1.8.3.2" evidence="10"/>
<dbReference type="InterPro" id="IPR036774">
    <property type="entry name" value="ERV/ALR_sulphydryl_oxid_sf"/>
</dbReference>
<evidence type="ECO:0000256" key="11">
    <source>
        <dbReference type="SAM" id="MobiDB-lite"/>
    </source>
</evidence>
<dbReference type="Gene3D" id="3.40.30.10">
    <property type="entry name" value="Glutaredoxin"/>
    <property type="match status" value="2"/>
</dbReference>
<dbReference type="InterPro" id="IPR036249">
    <property type="entry name" value="Thioredoxin-like_sf"/>
</dbReference>
<keyword evidence="3 10" id="KW-0285">Flavoprotein</keyword>
<dbReference type="GO" id="GO:0000139">
    <property type="term" value="C:Golgi membrane"/>
    <property type="evidence" value="ECO:0000318"/>
    <property type="project" value="GO_Central"/>
</dbReference>
<dbReference type="FunFam" id="1.20.120.1960:FF:000001">
    <property type="entry name" value="Sulfhydryl oxidase"/>
    <property type="match status" value="1"/>
</dbReference>
<feature type="region of interest" description="Disordered" evidence="11">
    <location>
        <begin position="312"/>
        <end position="392"/>
    </location>
</feature>
<evidence type="ECO:0000256" key="9">
    <source>
        <dbReference type="ARBA" id="ARBA00048864"/>
    </source>
</evidence>
<feature type="compositionally biased region" description="Basic and acidic residues" evidence="11">
    <location>
        <begin position="328"/>
        <end position="343"/>
    </location>
</feature>
<dbReference type="KEGG" id="spu:575261"/>
<evidence type="ECO:0000256" key="3">
    <source>
        <dbReference type="ARBA" id="ARBA00022630"/>
    </source>
</evidence>
<dbReference type="PROSITE" id="PS51324">
    <property type="entry name" value="ERV_ALR"/>
    <property type="match status" value="1"/>
</dbReference>
<dbReference type="FunFam" id="3.40.30.10:FF:000073">
    <property type="entry name" value="Sulfhydryl oxidase"/>
    <property type="match status" value="1"/>
</dbReference>
<dbReference type="Pfam" id="PF04777">
    <property type="entry name" value="Evr1_Alr"/>
    <property type="match status" value="1"/>
</dbReference>
<dbReference type="GO" id="GO:0003756">
    <property type="term" value="F:protein disulfide isomerase activity"/>
    <property type="evidence" value="ECO:0000318"/>
    <property type="project" value="GO_Central"/>
</dbReference>
<dbReference type="GO" id="GO:0005615">
    <property type="term" value="C:extracellular space"/>
    <property type="evidence" value="ECO:0000318"/>
    <property type="project" value="GO_Central"/>
</dbReference>
<dbReference type="CDD" id="cd02992">
    <property type="entry name" value="PDI_a_QSOX"/>
    <property type="match status" value="1"/>
</dbReference>
<dbReference type="FunFam" id="1.20.120.310:FF:000001">
    <property type="entry name" value="Sulfhydryl oxidase"/>
    <property type="match status" value="1"/>
</dbReference>
<feature type="compositionally biased region" description="Basic and acidic residues" evidence="11">
    <location>
        <begin position="352"/>
        <end position="368"/>
    </location>
</feature>
<feature type="transmembrane region" description="Helical" evidence="10">
    <location>
        <begin position="782"/>
        <end position="801"/>
    </location>
</feature>
<evidence type="ECO:0000259" key="13">
    <source>
        <dbReference type="PROSITE" id="PS51324"/>
    </source>
</evidence>
<evidence type="ECO:0000256" key="6">
    <source>
        <dbReference type="ARBA" id="ARBA00023002"/>
    </source>
</evidence>
<keyword evidence="4 12" id="KW-0732">Signal</keyword>
<feature type="compositionally biased region" description="Acidic residues" evidence="11">
    <location>
        <begin position="312"/>
        <end position="327"/>
    </location>
</feature>
<dbReference type="AlphaFoldDB" id="A0A7M7PQ88"/>
<keyword evidence="10" id="KW-0472">Membrane</keyword>
<comment type="catalytic activity">
    <reaction evidence="9 10">
        <text>2 R'C(R)SH + O2 = R'C(R)S-S(R)CR' + H2O2</text>
        <dbReference type="Rhea" id="RHEA:17357"/>
        <dbReference type="ChEBI" id="CHEBI:15379"/>
        <dbReference type="ChEBI" id="CHEBI:16240"/>
        <dbReference type="ChEBI" id="CHEBI:16520"/>
        <dbReference type="ChEBI" id="CHEBI:17412"/>
        <dbReference type="EC" id="1.8.3.2"/>
    </reaction>
</comment>
<dbReference type="InterPro" id="IPR039798">
    <property type="entry name" value="Sulfhydryl_oxidase"/>
</dbReference>
<feature type="region of interest" description="Disordered" evidence="11">
    <location>
        <begin position="406"/>
        <end position="438"/>
    </location>
</feature>
<dbReference type="Pfam" id="PF00085">
    <property type="entry name" value="Thioredoxin"/>
    <property type="match status" value="1"/>
</dbReference>
<dbReference type="InParanoid" id="A0A7M7PQ88"/>
<feature type="signal peptide" evidence="12">
    <location>
        <begin position="1"/>
        <end position="27"/>
    </location>
</feature>
<dbReference type="PROSITE" id="PS51352">
    <property type="entry name" value="THIOREDOXIN_2"/>
    <property type="match status" value="1"/>
</dbReference>
<evidence type="ECO:0000256" key="10">
    <source>
        <dbReference type="RuleBase" id="RU371123"/>
    </source>
</evidence>
<dbReference type="RefSeq" id="XP_030853683.1">
    <property type="nucleotide sequence ID" value="XM_030997823.1"/>
</dbReference>
<dbReference type="FunCoup" id="A0A7M7PQ88">
    <property type="interactions" value="799"/>
</dbReference>
<dbReference type="SUPFAM" id="SSF52833">
    <property type="entry name" value="Thioredoxin-like"/>
    <property type="match status" value="1"/>
</dbReference>
<keyword evidence="6 10" id="KW-0560">Oxidoreductase</keyword>
<feature type="chain" id="PRO_5029645781" description="Sulfhydryl oxidase" evidence="12">
    <location>
        <begin position="28"/>
        <end position="812"/>
    </location>
</feature>
<evidence type="ECO:0000256" key="8">
    <source>
        <dbReference type="ARBA" id="ARBA00023180"/>
    </source>
</evidence>
<comment type="cofactor">
    <cofactor evidence="1 10">
        <name>FAD</name>
        <dbReference type="ChEBI" id="CHEBI:57692"/>
    </cofactor>
</comment>
<dbReference type="OMA" id="YGELWNE"/>
<evidence type="ECO:0000259" key="14">
    <source>
        <dbReference type="PROSITE" id="PS51352"/>
    </source>
</evidence>
<dbReference type="Proteomes" id="UP000007110">
    <property type="component" value="Unassembled WGS sequence"/>
</dbReference>
<dbReference type="InterPro" id="IPR017905">
    <property type="entry name" value="ERV/ALR_sulphydryl_oxidase"/>
</dbReference>
<keyword evidence="10" id="KW-1133">Transmembrane helix</keyword>
<comment type="function">
    <text evidence="10">Catalyzes the oxidation of sulfhydryl groups in peptide and protein thiols to disulfides with the reduction of oxygen to hydrogen peroxide.</text>
</comment>
<dbReference type="SUPFAM" id="SSF69000">
    <property type="entry name" value="FAD-dependent thiol oxidase"/>
    <property type="match status" value="1"/>
</dbReference>
<keyword evidence="7" id="KW-1015">Disulfide bond</keyword>
<dbReference type="InterPro" id="IPR013766">
    <property type="entry name" value="Thioredoxin_domain"/>
</dbReference>
<sequence>MASSGAHLGFSTSKLLLIFTLSIGVKAVLYEPTGDVFVLDDSNFANNVFNSDKIWFVEFFSSWCGHCINFAPTWKSFAKDLLDWRHVVNVAAIDCSNKKNTEVCRKHDVHGYPSLKCFFPFTKPENMTGVKLHRGGRDVRALREYVAAQIEEEAQKPHRLKPWPDLQPAEAPWVGDFFSHHPNHQFLVIIFQGTDNFMGKEIILDVSNIERVEARWMRKADNPLIEKWGVDSFPSAYILDRSGAPTKIVGTDRGSFSAAIKQHIKDNANKQPPVEQILDDTNHYHGDEMLKKEHLLGPGGVVGKVIKSEGDNIESDFDGRDVDEDGNLEIKEKEKEEEEKKNEMGLSLLLRPGDKGFVEMNKGGRGENDGGNAGEEEEGQGGGVEAGREKEAEGVGILREEVGGAGVGLDDVGVDEGLVGDEGEAGEEGREGGEGGGKQKIMWNKVLEKNKEKALQKKTNVRMSDQRPSEWPKVYMLDLESAIQYSLRQEVSLRSHIEGEELQALTNYVGVLSKYFPGRPEVMSFLSTIHQWLLEKEGTSIPIQEWLTLVDPTKEPGIGLPDRVEWIGCRGSEPQFRGYPCGLWTLFHTLTVSQASLIRRYDNVSYMEVLHAMRGYILAFFSCQNCRENFRHEVADLDDSITSLDSAIVWLWQTHNHVNKRLHGDPSEDPAHPKTPFPSRTICASCYASTNVELWEERRVLRFLKDYYGLRNFAFKGIHASNSGAPDDTDMGTRATLNPEGVKQDVLNHLRQREMSIRLAVGTRRAGYFGLGINGVDLSMCMVLNVSCVMLIVCVYFVLVWRRRRRKRLLPR</sequence>
<dbReference type="InterPro" id="IPR041269">
    <property type="entry name" value="QSOX_Trx1"/>
</dbReference>
<keyword evidence="16" id="KW-1185">Reference proteome</keyword>
<dbReference type="Pfam" id="PF18371">
    <property type="entry name" value="FAD_SOX"/>
    <property type="match status" value="1"/>
</dbReference>
<feature type="compositionally biased region" description="Acidic residues" evidence="11">
    <location>
        <begin position="412"/>
        <end position="426"/>
    </location>
</feature>
<evidence type="ECO:0000256" key="1">
    <source>
        <dbReference type="ARBA" id="ARBA00001974"/>
    </source>
</evidence>
<name>A0A7M7PQ88_STRPU</name>
<dbReference type="Gene3D" id="1.20.120.310">
    <property type="entry name" value="ERV/ALR sulfhydryl oxidase domain"/>
    <property type="match status" value="1"/>
</dbReference>
<evidence type="ECO:0000313" key="16">
    <source>
        <dbReference type="Proteomes" id="UP000007110"/>
    </source>
</evidence>
<evidence type="ECO:0000313" key="15">
    <source>
        <dbReference type="EnsemblMetazoa" id="XP_030853683"/>
    </source>
</evidence>
<evidence type="ECO:0000256" key="4">
    <source>
        <dbReference type="ARBA" id="ARBA00022729"/>
    </source>
</evidence>
<reference evidence="15" key="2">
    <citation type="submission" date="2021-01" db="UniProtKB">
        <authorList>
            <consortium name="EnsemblMetazoa"/>
        </authorList>
    </citation>
    <scope>IDENTIFICATION</scope>
</reference>
<dbReference type="Gene3D" id="1.20.120.1960">
    <property type="entry name" value="QSOX sulfhydryl oxidase domain"/>
    <property type="match status" value="1"/>
</dbReference>
<proteinExistence type="inferred from homology"/>
<evidence type="ECO:0000256" key="2">
    <source>
        <dbReference type="ARBA" id="ARBA00006041"/>
    </source>
</evidence>